<dbReference type="RefSeq" id="WP_035744497.1">
    <property type="nucleotide sequence ID" value="NZ_BAABBK010000020.1"/>
</dbReference>
<comment type="caution">
    <text evidence="1">The sequence shown here is derived from an EMBL/GenBank/DDBJ whole genome shotgun (WGS) entry which is preliminary data.</text>
</comment>
<keyword evidence="2" id="KW-1185">Reference proteome</keyword>
<dbReference type="Gene3D" id="3.40.1260.10">
    <property type="entry name" value="DsrEFH-like"/>
    <property type="match status" value="1"/>
</dbReference>
<reference evidence="1 2" key="1">
    <citation type="submission" date="2024-02" db="EMBL/GenBank/DDBJ databases">
        <title>Characterization of antibiotic resistant novel bacterial strains and their environmental applications.</title>
        <authorList>
            <person name="Manzoor S."/>
            <person name="Abbas S."/>
            <person name="Arshad M."/>
            <person name="Li W.J."/>
            <person name="Ahmed I."/>
        </authorList>
    </citation>
    <scope>NUCLEOTIDE SEQUENCE [LARGE SCALE GENOMIC DNA]</scope>
    <source>
        <strain evidence="1 2">KACC 15558</strain>
    </source>
</reference>
<proteinExistence type="predicted"/>
<gene>
    <name evidence="1" type="ORF">KACC15558_32350</name>
</gene>
<dbReference type="Proteomes" id="UP001498935">
    <property type="component" value="Unassembled WGS sequence"/>
</dbReference>
<sequence length="108" mass="10971">MDENPREVILHVADDPADVQRALDAAAGLHAAGLGVRVRVVVNGPALAGLTGTDAVQVPEHTEVAACSVGLGRRGIDPGELRPEVGTVPSAVTAIVHAQLAGAAYIRI</sequence>
<evidence type="ECO:0000313" key="1">
    <source>
        <dbReference type="EMBL" id="GAA5342194.1"/>
    </source>
</evidence>
<evidence type="ECO:0008006" key="3">
    <source>
        <dbReference type="Google" id="ProtNLM"/>
    </source>
</evidence>
<dbReference type="SUPFAM" id="SSF75169">
    <property type="entry name" value="DsrEFH-like"/>
    <property type="match status" value="1"/>
</dbReference>
<protein>
    <recommendedName>
        <fullName evidence="3">Intracellular sulfur oxidation protein, DsrE/DsrF family</fullName>
    </recommendedName>
</protein>
<accession>A0ABP9U4W9</accession>
<dbReference type="EMBL" id="BAABNP010000019">
    <property type="protein sequence ID" value="GAA5342194.1"/>
    <property type="molecule type" value="Genomic_DNA"/>
</dbReference>
<evidence type="ECO:0000313" key="2">
    <source>
        <dbReference type="Proteomes" id="UP001498935"/>
    </source>
</evidence>
<organism evidence="1 2">
    <name type="scientific">Brevibacterium ammoniilyticum</name>
    <dbReference type="NCBI Taxonomy" id="1046555"/>
    <lineage>
        <taxon>Bacteria</taxon>
        <taxon>Bacillati</taxon>
        <taxon>Actinomycetota</taxon>
        <taxon>Actinomycetes</taxon>
        <taxon>Micrococcales</taxon>
        <taxon>Brevibacteriaceae</taxon>
        <taxon>Brevibacterium</taxon>
    </lineage>
</organism>
<name>A0ABP9U4W9_9MICO</name>
<dbReference type="InterPro" id="IPR027396">
    <property type="entry name" value="DsrEFH-like"/>
</dbReference>